<dbReference type="RefSeq" id="WP_189407001.1">
    <property type="nucleotide sequence ID" value="NZ_BMXP01000006.1"/>
</dbReference>
<dbReference type="EMBL" id="BMXP01000006">
    <property type="protein sequence ID" value="GGW90099.1"/>
    <property type="molecule type" value="Genomic_DNA"/>
</dbReference>
<keyword evidence="2" id="KW-1185">Reference proteome</keyword>
<gene>
    <name evidence="1" type="ORF">GCM10007391_25600</name>
</gene>
<reference evidence="1" key="1">
    <citation type="journal article" date="2014" name="Int. J. Syst. Evol. Microbiol.">
        <title>Complete genome sequence of Corynebacterium casei LMG S-19264T (=DSM 44701T), isolated from a smear-ripened cheese.</title>
        <authorList>
            <consortium name="US DOE Joint Genome Institute (JGI-PGF)"/>
            <person name="Walter F."/>
            <person name="Albersmeier A."/>
            <person name="Kalinowski J."/>
            <person name="Ruckert C."/>
        </authorList>
    </citation>
    <scope>NUCLEOTIDE SEQUENCE</scope>
    <source>
        <strain evidence="1">KCTC 22164</strain>
    </source>
</reference>
<sequence length="87" mass="10187">MGSIKILFNDGDLIFSIDDKNSELADVIEDPVSQRNVADRVFKSLKFKRMSHMSINQDVAEQYFEPDDFYNVEMIEVFENPVFVIYK</sequence>
<evidence type="ECO:0000313" key="2">
    <source>
        <dbReference type="Proteomes" id="UP000631300"/>
    </source>
</evidence>
<proteinExistence type="predicted"/>
<dbReference type="AlphaFoldDB" id="A0A918JMH0"/>
<protein>
    <submittedName>
        <fullName evidence="1">Uncharacterized protein</fullName>
    </submittedName>
</protein>
<comment type="caution">
    <text evidence="1">The sequence shown here is derived from an EMBL/GenBank/DDBJ whole genome shotgun (WGS) entry which is preliminary data.</text>
</comment>
<organism evidence="1 2">
    <name type="scientific">Alteromonas halophila</name>
    <dbReference type="NCBI Taxonomy" id="516698"/>
    <lineage>
        <taxon>Bacteria</taxon>
        <taxon>Pseudomonadati</taxon>
        <taxon>Pseudomonadota</taxon>
        <taxon>Gammaproteobacteria</taxon>
        <taxon>Alteromonadales</taxon>
        <taxon>Alteromonadaceae</taxon>
        <taxon>Alteromonas/Salinimonas group</taxon>
        <taxon>Alteromonas</taxon>
    </lineage>
</organism>
<accession>A0A918JMH0</accession>
<dbReference type="Proteomes" id="UP000631300">
    <property type="component" value="Unassembled WGS sequence"/>
</dbReference>
<name>A0A918JMH0_9ALTE</name>
<evidence type="ECO:0000313" key="1">
    <source>
        <dbReference type="EMBL" id="GGW90099.1"/>
    </source>
</evidence>
<reference evidence="1" key="2">
    <citation type="submission" date="2020-09" db="EMBL/GenBank/DDBJ databases">
        <authorList>
            <person name="Sun Q."/>
            <person name="Kim S."/>
        </authorList>
    </citation>
    <scope>NUCLEOTIDE SEQUENCE</scope>
    <source>
        <strain evidence="1">KCTC 22164</strain>
    </source>
</reference>